<comment type="similarity">
    <text evidence="1">Belongs to the protein-tyrosine phosphatase family. Non-receptor class myotubularin subfamily.</text>
</comment>
<protein>
    <submittedName>
        <fullName evidence="4">Myotubularin phosphatase domain-containing protein</fullName>
    </submittedName>
</protein>
<dbReference type="SUPFAM" id="SSF52799">
    <property type="entry name" value="(Phosphotyrosine protein) phosphatases II"/>
    <property type="match status" value="1"/>
</dbReference>
<dbReference type="InterPro" id="IPR011993">
    <property type="entry name" value="PH-like_dom_sf"/>
</dbReference>
<dbReference type="PROSITE" id="PS51339">
    <property type="entry name" value="PPASE_MYOTUBULARIN"/>
    <property type="match status" value="1"/>
</dbReference>
<evidence type="ECO:0000313" key="4">
    <source>
        <dbReference type="WBParaSite" id="Pan_g5522.t1"/>
    </source>
</evidence>
<evidence type="ECO:0000313" key="3">
    <source>
        <dbReference type="Proteomes" id="UP000492821"/>
    </source>
</evidence>
<organism evidence="3 4">
    <name type="scientific">Panagrellus redivivus</name>
    <name type="common">Microworm</name>
    <dbReference type="NCBI Taxonomy" id="6233"/>
    <lineage>
        <taxon>Eukaryota</taxon>
        <taxon>Metazoa</taxon>
        <taxon>Ecdysozoa</taxon>
        <taxon>Nematoda</taxon>
        <taxon>Chromadorea</taxon>
        <taxon>Rhabditida</taxon>
        <taxon>Tylenchina</taxon>
        <taxon>Panagrolaimomorpha</taxon>
        <taxon>Panagrolaimoidea</taxon>
        <taxon>Panagrolaimidae</taxon>
        <taxon>Panagrellus</taxon>
    </lineage>
</organism>
<name>A0A7E4W328_PANRE</name>
<dbReference type="GO" id="GO:0010507">
    <property type="term" value="P:negative regulation of autophagy"/>
    <property type="evidence" value="ECO:0007669"/>
    <property type="project" value="TreeGrafter"/>
</dbReference>
<dbReference type="InterPro" id="IPR010569">
    <property type="entry name" value="Myotubularin-like_Pase_dom"/>
</dbReference>
<dbReference type="GO" id="GO:0005737">
    <property type="term" value="C:cytoplasm"/>
    <property type="evidence" value="ECO:0007669"/>
    <property type="project" value="TreeGrafter"/>
</dbReference>
<feature type="domain" description="Myotubularin phosphatase" evidence="2">
    <location>
        <begin position="137"/>
        <end position="516"/>
    </location>
</feature>
<keyword evidence="3" id="KW-1185">Reference proteome</keyword>
<dbReference type="Proteomes" id="UP000492821">
    <property type="component" value="Unassembled WGS sequence"/>
</dbReference>
<dbReference type="PANTHER" id="PTHR10807:SF73">
    <property type="entry name" value="LD06050P"/>
    <property type="match status" value="1"/>
</dbReference>
<dbReference type="WBParaSite" id="Pan_g5522.t1">
    <property type="protein sequence ID" value="Pan_g5522.t1"/>
    <property type="gene ID" value="Pan_g5522"/>
</dbReference>
<dbReference type="AlphaFoldDB" id="A0A7E4W328"/>
<dbReference type="PANTHER" id="PTHR10807">
    <property type="entry name" value="MYOTUBULARIN-RELATED"/>
    <property type="match status" value="1"/>
</dbReference>
<dbReference type="InterPro" id="IPR029021">
    <property type="entry name" value="Prot-tyrosine_phosphatase-like"/>
</dbReference>
<reference evidence="3" key="1">
    <citation type="journal article" date="2013" name="Genetics">
        <title>The draft genome and transcriptome of Panagrellus redivivus are shaped by the harsh demands of a free-living lifestyle.</title>
        <authorList>
            <person name="Srinivasan J."/>
            <person name="Dillman A.R."/>
            <person name="Macchietto M.G."/>
            <person name="Heikkinen L."/>
            <person name="Lakso M."/>
            <person name="Fracchia K.M."/>
            <person name="Antoshechkin I."/>
            <person name="Mortazavi A."/>
            <person name="Wong G."/>
            <person name="Sternberg P.W."/>
        </authorList>
    </citation>
    <scope>NUCLEOTIDE SEQUENCE [LARGE SCALE GENOMIC DNA]</scope>
    <source>
        <strain evidence="3">MT8872</strain>
    </source>
</reference>
<accession>A0A7E4W328</accession>
<evidence type="ECO:0000259" key="2">
    <source>
        <dbReference type="PROSITE" id="PS51339"/>
    </source>
</evidence>
<dbReference type="InterPro" id="IPR030564">
    <property type="entry name" value="Myotubularin"/>
</dbReference>
<dbReference type="Gene3D" id="2.30.29.30">
    <property type="entry name" value="Pleckstrin-homology domain (PH domain)/Phosphotyrosine-binding domain (PTB)"/>
    <property type="match status" value="1"/>
</dbReference>
<evidence type="ECO:0000256" key="1">
    <source>
        <dbReference type="ARBA" id="ARBA00007471"/>
    </source>
</evidence>
<dbReference type="InterPro" id="IPR048994">
    <property type="entry name" value="PH-GRAM_MTMR6-9"/>
</dbReference>
<dbReference type="GO" id="GO:0046856">
    <property type="term" value="P:phosphatidylinositol dephosphorylation"/>
    <property type="evidence" value="ECO:0007669"/>
    <property type="project" value="TreeGrafter"/>
</dbReference>
<dbReference type="Pfam" id="PF21098">
    <property type="entry name" value="PH-GRAM_MTMR6-like"/>
    <property type="match status" value="1"/>
</dbReference>
<dbReference type="Pfam" id="PF06602">
    <property type="entry name" value="Myotub-related"/>
    <property type="match status" value="1"/>
</dbReference>
<dbReference type="GO" id="GO:0019903">
    <property type="term" value="F:protein phosphatase binding"/>
    <property type="evidence" value="ECO:0007669"/>
    <property type="project" value="TreeGrafter"/>
</dbReference>
<proteinExistence type="inferred from homology"/>
<reference evidence="4" key="2">
    <citation type="submission" date="2020-10" db="UniProtKB">
        <authorList>
            <consortium name="WormBaseParasite"/>
        </authorList>
    </citation>
    <scope>IDENTIFICATION</scope>
</reference>
<dbReference type="SUPFAM" id="SSF50729">
    <property type="entry name" value="PH domain-like"/>
    <property type="match status" value="1"/>
</dbReference>
<sequence>MELAELIEKSRVDNVILRRGPRPKQAGSLALIGHHLIFSPNPPPGQKPSHDDELWLLHRAIDRVSVENLNKSANASPTSGAHLTLKCKNFLICVFEIANVFDCAAVARSIETLSNLNNRHLDYPFYYQCPFKVLDNGWNVYDIELEFTRLCSILPDRFRISPVNKNFTTCVSYPEKVIVPKGIGDDYLRISATFRDSCRFPVLSFVEAHSKSVIVRTSQPLLGPTNRRCTEDEVILNAYLGNTTKGFIFDTRPKSLILAAKARGGGAEPPFCYRAWSYVHLNLPRINELQESLAKLVDVCGDADANSNYLSRVNYSNWLTHIHSMIHAAGILSQSIKIHNRGATHVVHGSEGLDMTLVLTSLAEVILNPDCRTIRGFQALIEREWISAGHPFVLRCAHSAYAVGTLTGPYESPVFLAFLDCVWQISHAYPTSMEFNEQLLIYLFEHTYASEFGTFLCNNDKERRDLKVREKTVSLWSHMNHPEVLDGFLNPYYRPAQCDLWPISAAQEILLWERMFFRWRINWQDVDAKQQMAANWAARERELQTKLATLLSQQAQNNAMNSAASELQSCDITK</sequence>